<feature type="transmembrane region" description="Helical" evidence="2">
    <location>
        <begin position="21"/>
        <end position="40"/>
    </location>
</feature>
<feature type="compositionally biased region" description="Polar residues" evidence="1">
    <location>
        <begin position="61"/>
        <end position="71"/>
    </location>
</feature>
<dbReference type="KEGG" id="dfa:DFA_01564"/>
<keyword evidence="2" id="KW-1133">Transmembrane helix</keyword>
<gene>
    <name evidence="3" type="primary">cnrC</name>
    <name evidence="3" type="ORF">DFA_01564</name>
</gene>
<dbReference type="PANTHER" id="PTHR32301:SF13">
    <property type="entry name" value="SULFOTRANSFERASE DOMAIN-CONTAINING PROTEIN"/>
    <property type="match status" value="1"/>
</dbReference>
<dbReference type="Pfam" id="PF03567">
    <property type="entry name" value="Sulfotransfer_2"/>
    <property type="match status" value="1"/>
</dbReference>
<dbReference type="AlphaFoldDB" id="F4PTF6"/>
<dbReference type="GO" id="GO:0008146">
    <property type="term" value="F:sulfotransferase activity"/>
    <property type="evidence" value="ECO:0007669"/>
    <property type="project" value="InterPro"/>
</dbReference>
<dbReference type="Gene3D" id="3.40.50.300">
    <property type="entry name" value="P-loop containing nucleotide triphosphate hydrolases"/>
    <property type="match status" value="1"/>
</dbReference>
<dbReference type="InterPro" id="IPR005331">
    <property type="entry name" value="Sulfotransferase"/>
</dbReference>
<dbReference type="GO" id="GO:0016020">
    <property type="term" value="C:membrane"/>
    <property type="evidence" value="ECO:0007669"/>
    <property type="project" value="InterPro"/>
</dbReference>
<keyword evidence="2" id="KW-0812">Transmembrane</keyword>
<dbReference type="STRING" id="1054147.F4PTF6"/>
<dbReference type="InterPro" id="IPR053259">
    <property type="entry name" value="Golvesin-related_Golgi"/>
</dbReference>
<accession>F4PTF6</accession>
<evidence type="ECO:0000313" key="3">
    <source>
        <dbReference type="EMBL" id="EGG21678.1"/>
    </source>
</evidence>
<dbReference type="InterPro" id="IPR027417">
    <property type="entry name" value="P-loop_NTPase"/>
</dbReference>
<name>F4PTF6_CACFS</name>
<organism evidence="3 4">
    <name type="scientific">Cavenderia fasciculata</name>
    <name type="common">Slime mold</name>
    <name type="synonym">Dictyostelium fasciculatum</name>
    <dbReference type="NCBI Taxonomy" id="261658"/>
    <lineage>
        <taxon>Eukaryota</taxon>
        <taxon>Amoebozoa</taxon>
        <taxon>Evosea</taxon>
        <taxon>Eumycetozoa</taxon>
        <taxon>Dictyostelia</taxon>
        <taxon>Acytosteliales</taxon>
        <taxon>Cavenderiaceae</taxon>
        <taxon>Cavenderia</taxon>
    </lineage>
</organism>
<evidence type="ECO:0000256" key="2">
    <source>
        <dbReference type="SAM" id="Phobius"/>
    </source>
</evidence>
<keyword evidence="2" id="KW-0472">Membrane</keyword>
<dbReference type="GeneID" id="14872624"/>
<dbReference type="Proteomes" id="UP000007797">
    <property type="component" value="Unassembled WGS sequence"/>
</dbReference>
<reference evidence="4" key="1">
    <citation type="journal article" date="2011" name="Genome Res.">
        <title>Phylogeny-wide analysis of social amoeba genomes highlights ancient origins for complex intercellular communication.</title>
        <authorList>
            <person name="Heidel A.J."/>
            <person name="Lawal H.M."/>
            <person name="Felder M."/>
            <person name="Schilde C."/>
            <person name="Helps N.R."/>
            <person name="Tunggal B."/>
            <person name="Rivero F."/>
            <person name="John U."/>
            <person name="Schleicher M."/>
            <person name="Eichinger L."/>
            <person name="Platzer M."/>
            <person name="Noegel A.A."/>
            <person name="Schaap P."/>
            <person name="Gloeckner G."/>
        </authorList>
    </citation>
    <scope>NUCLEOTIDE SEQUENCE [LARGE SCALE GENOMIC DNA]</scope>
    <source>
        <strain evidence="4">SH3</strain>
    </source>
</reference>
<evidence type="ECO:0000256" key="1">
    <source>
        <dbReference type="SAM" id="MobiDB-lite"/>
    </source>
</evidence>
<dbReference type="PANTHER" id="PTHR32301">
    <property type="entry name" value="COUNTIN RECEPTOR CNR3-RELATED"/>
    <property type="match status" value="1"/>
</dbReference>
<dbReference type="EMBL" id="GL883010">
    <property type="protein sequence ID" value="EGG21678.1"/>
    <property type="molecule type" value="Genomic_DNA"/>
</dbReference>
<proteinExistence type="predicted"/>
<dbReference type="RefSeq" id="XP_004359528.1">
    <property type="nucleotide sequence ID" value="XM_004359471.1"/>
</dbReference>
<dbReference type="OMA" id="NETHMID"/>
<dbReference type="OrthoDB" id="10019582at2759"/>
<protein>
    <submittedName>
        <fullName evidence="3">Cell number regulator</fullName>
    </submittedName>
</protein>
<dbReference type="SUPFAM" id="SSF52540">
    <property type="entry name" value="P-loop containing nucleoside triphosphate hydrolases"/>
    <property type="match status" value="1"/>
</dbReference>
<evidence type="ECO:0000313" key="4">
    <source>
        <dbReference type="Proteomes" id="UP000007797"/>
    </source>
</evidence>
<feature type="region of interest" description="Disordered" evidence="1">
    <location>
        <begin position="45"/>
        <end position="77"/>
    </location>
</feature>
<sequence>MNKNRLNFGTSGGRSSGGFTLTRQLLVACVAFVVITMILISNMSQKDGGGSSVVGQRQGQATVTGQASKQPTPEEMRENLDRALGTATHYRQKRRHANPENRYLNDDNARDVALQYWSPKIVDRRRKRLTDEEQMEANREKALASKQTEDERLRIQELVISDVNREVAFVESLMQSGIKIDEYAAVPYVDREAYPMYPLNANSSADFKNSMEWKQDPTKNPFLMPHPYIFVHVPKTGGSSLANIFKRNERRDKFHHFWMRPSYQEVQYISYLNIIYGHIRFGLHHYYEAEQPGRLGVLASEEMNPYSYMTMLREPVDRVISHYYYHRQNRRDPGHALSMKYTLDDWLDHTGAATNEQAHMLCGIASTDTNDNPEFLSKCSHYHLQYVYKYVGLTEKFPESLVLLTHYTGFQAIRFSKINTGTQRLKVEDIDPNVIEKIKRLNAIDISLYNMAVDIFEKSVDAVGREFVTYQSDLLKDKIRQYLPSKKI</sequence>
<keyword evidence="4" id="KW-1185">Reference proteome</keyword>